<proteinExistence type="predicted"/>
<name>C3PI82_CORA7</name>
<sequence length="76" mass="8646">MTPEDARYWLGDGTRPPIIPPYIAQQALETIAAMDYQEVDYRPPRFYTVDEPTEKGPDLGGHATRARRLTGPWEKA</sequence>
<dbReference type="KEGG" id="car:cauri_1943"/>
<dbReference type="RefSeq" id="WP_010189053.1">
    <property type="nucleotide sequence ID" value="NC_012590.1"/>
</dbReference>
<evidence type="ECO:0000313" key="3">
    <source>
        <dbReference type="EMBL" id="ACP33605.1"/>
    </source>
</evidence>
<keyword evidence="4" id="KW-1185">Reference proteome</keyword>
<dbReference type="Proteomes" id="UP000002077">
    <property type="component" value="Chromosome"/>
</dbReference>
<dbReference type="EMBL" id="CP001601">
    <property type="protein sequence ID" value="ACP33536.1"/>
    <property type="molecule type" value="Genomic_DNA"/>
</dbReference>
<dbReference type="EMBL" id="CP001601">
    <property type="protein sequence ID" value="ACP33605.1"/>
    <property type="molecule type" value="Genomic_DNA"/>
</dbReference>
<organism evidence="2 4">
    <name type="scientific">Corynebacterium aurimucosum (strain ATCC 700975 / DSM 44827 / CIP 107346 / CN-1)</name>
    <name type="common">Corynebacterium nigricans</name>
    <dbReference type="NCBI Taxonomy" id="548476"/>
    <lineage>
        <taxon>Bacteria</taxon>
        <taxon>Bacillati</taxon>
        <taxon>Actinomycetota</taxon>
        <taxon>Actinomycetes</taxon>
        <taxon>Mycobacteriales</taxon>
        <taxon>Corynebacteriaceae</taxon>
        <taxon>Corynebacterium</taxon>
    </lineage>
</organism>
<gene>
    <name evidence="2" type="ordered locus">cauri_1943</name>
    <name evidence="3" type="ordered locus">cauri_2012</name>
</gene>
<feature type="region of interest" description="Disordered" evidence="1">
    <location>
        <begin position="47"/>
        <end position="76"/>
    </location>
</feature>
<evidence type="ECO:0000313" key="2">
    <source>
        <dbReference type="EMBL" id="ACP33536.1"/>
    </source>
</evidence>
<reference evidence="2 4" key="1">
    <citation type="journal article" date="2010" name="BMC Genomics">
        <title>Complete genome sequence and lifestyle of black-pigmented Corynebacterium aurimucosum ATCC 700975 (formerly C. nigricans CN-1) isolated from a vaginal swab of a woman with spontaneous abortion.</title>
        <authorList>
            <person name="Trost E."/>
            <person name="Gotker S."/>
            <person name="Schneider J."/>
            <person name="Schneiker-Bekel S."/>
            <person name="Szczepanowski R."/>
            <person name="Tilker A."/>
            <person name="Viehoever P."/>
            <person name="Arnold W."/>
            <person name="Bekel T."/>
            <person name="Blom J."/>
            <person name="Gartemann K.H."/>
            <person name="Linke B."/>
            <person name="Goesmann A."/>
            <person name="Puhler A."/>
            <person name="Shukla S.K."/>
            <person name="Tauch A."/>
        </authorList>
    </citation>
    <scope>NUCLEOTIDE SEQUENCE [LARGE SCALE GENOMIC DNA]</scope>
    <source>
        <strain evidence="4">ATCC 700975 / DSM 44827 / CIP 107346 / CN-1</strain>
        <strain evidence="2">DSM 44827</strain>
    </source>
</reference>
<protein>
    <submittedName>
        <fullName evidence="2">Uncharacterized protein</fullName>
    </submittedName>
</protein>
<evidence type="ECO:0000256" key="1">
    <source>
        <dbReference type="SAM" id="MobiDB-lite"/>
    </source>
</evidence>
<dbReference type="HOGENOM" id="CLU_2648319_0_0_11"/>
<dbReference type="AlphaFoldDB" id="C3PI82"/>
<accession>C3PI82</accession>
<dbReference type="KEGG" id="car:cauri_2012"/>
<dbReference type="GeneID" id="31924657"/>
<dbReference type="STRING" id="548476.cauri_1943"/>
<evidence type="ECO:0000313" key="4">
    <source>
        <dbReference type="Proteomes" id="UP000002077"/>
    </source>
</evidence>